<feature type="domain" description="SsuA/THI5-like" evidence="5">
    <location>
        <begin position="51"/>
        <end position="256"/>
    </location>
</feature>
<gene>
    <name evidence="6" type="ORF">GCM10023191_013100</name>
</gene>
<dbReference type="Gene3D" id="3.40.190.10">
    <property type="entry name" value="Periplasmic binding protein-like II"/>
    <property type="match status" value="2"/>
</dbReference>
<protein>
    <recommendedName>
        <fullName evidence="5">SsuA/THI5-like domain-containing protein</fullName>
    </recommendedName>
</protein>
<evidence type="ECO:0000256" key="4">
    <source>
        <dbReference type="SAM" id="SignalP"/>
    </source>
</evidence>
<dbReference type="Proteomes" id="UP001500503">
    <property type="component" value="Unassembled WGS sequence"/>
</dbReference>
<sequence length="326" mass="34210">MKPVVRRAATAVIAGAALVLAASCTAGTTDAGAANAGAKGPVIRIAVGVDPSYAPLYLAVERGMFAKAGVNVQLMQVEGGPAAAEAVVAGTAQISANADSTALPLMANNANLRSMGVFQSSDRYLKVVLRKGIDSPKQIKTMGSIQGLGLYATHAYLKHNGIDPDSIKIVKGSPPDMPGMLGRGSIDGYILFEPWAANGVKAGGHLAGRIGDFGVGYVQWLLADQKWLSGHDDTAGKIFKVVAQADQVVTKDPKAAAEATQKQVKLPADQTAKVLPEINFTARGFTDADYTSAGKELDFLLGQKLIKTRPDLKTVMLRGWYEKYVS</sequence>
<accession>A0ABP8PF89</accession>
<dbReference type="PANTHER" id="PTHR30024">
    <property type="entry name" value="ALIPHATIC SULFONATES-BINDING PROTEIN-RELATED"/>
    <property type="match status" value="1"/>
</dbReference>
<dbReference type="PROSITE" id="PS51257">
    <property type="entry name" value="PROKAR_LIPOPROTEIN"/>
    <property type="match status" value="1"/>
</dbReference>
<evidence type="ECO:0000259" key="5">
    <source>
        <dbReference type="Pfam" id="PF09084"/>
    </source>
</evidence>
<evidence type="ECO:0000256" key="3">
    <source>
        <dbReference type="ARBA" id="ARBA00022729"/>
    </source>
</evidence>
<dbReference type="InterPro" id="IPR015168">
    <property type="entry name" value="SsuA/THI5"/>
</dbReference>
<organism evidence="6 7">
    <name type="scientific">Actinoallomurus oryzae</name>
    <dbReference type="NCBI Taxonomy" id="502180"/>
    <lineage>
        <taxon>Bacteria</taxon>
        <taxon>Bacillati</taxon>
        <taxon>Actinomycetota</taxon>
        <taxon>Actinomycetes</taxon>
        <taxon>Streptosporangiales</taxon>
        <taxon>Thermomonosporaceae</taxon>
        <taxon>Actinoallomurus</taxon>
    </lineage>
</organism>
<feature type="chain" id="PRO_5046261882" description="SsuA/THI5-like domain-containing protein" evidence="4">
    <location>
        <begin position="22"/>
        <end position="326"/>
    </location>
</feature>
<feature type="signal peptide" evidence="4">
    <location>
        <begin position="1"/>
        <end position="21"/>
    </location>
</feature>
<comment type="subcellular location">
    <subcellularLocation>
        <location evidence="1">Periplasm</location>
    </subcellularLocation>
</comment>
<evidence type="ECO:0000256" key="1">
    <source>
        <dbReference type="ARBA" id="ARBA00004418"/>
    </source>
</evidence>
<dbReference type="Pfam" id="PF09084">
    <property type="entry name" value="NMT1"/>
    <property type="match status" value="1"/>
</dbReference>
<name>A0ABP8PF89_9ACTN</name>
<evidence type="ECO:0000313" key="7">
    <source>
        <dbReference type="Proteomes" id="UP001500503"/>
    </source>
</evidence>
<comment type="caution">
    <text evidence="6">The sequence shown here is derived from an EMBL/GenBank/DDBJ whole genome shotgun (WGS) entry which is preliminary data.</text>
</comment>
<reference evidence="7" key="1">
    <citation type="journal article" date="2019" name="Int. J. Syst. Evol. Microbiol.">
        <title>The Global Catalogue of Microorganisms (GCM) 10K type strain sequencing project: providing services to taxonomists for standard genome sequencing and annotation.</title>
        <authorList>
            <consortium name="The Broad Institute Genomics Platform"/>
            <consortium name="The Broad Institute Genome Sequencing Center for Infectious Disease"/>
            <person name="Wu L."/>
            <person name="Ma J."/>
        </authorList>
    </citation>
    <scope>NUCLEOTIDE SEQUENCE [LARGE SCALE GENOMIC DNA]</scope>
    <source>
        <strain evidence="7">JCM 17933</strain>
    </source>
</reference>
<dbReference type="PANTHER" id="PTHR30024:SF47">
    <property type="entry name" value="TAURINE-BINDING PERIPLASMIC PROTEIN"/>
    <property type="match status" value="1"/>
</dbReference>
<dbReference type="SUPFAM" id="SSF53850">
    <property type="entry name" value="Periplasmic binding protein-like II"/>
    <property type="match status" value="1"/>
</dbReference>
<evidence type="ECO:0000313" key="6">
    <source>
        <dbReference type="EMBL" id="GAA4486593.1"/>
    </source>
</evidence>
<keyword evidence="3 4" id="KW-0732">Signal</keyword>
<dbReference type="EMBL" id="BAABHF010000010">
    <property type="protein sequence ID" value="GAA4486593.1"/>
    <property type="molecule type" value="Genomic_DNA"/>
</dbReference>
<comment type="similarity">
    <text evidence="2">Belongs to the bacterial solute-binding protein SsuA/TauA family.</text>
</comment>
<evidence type="ECO:0000256" key="2">
    <source>
        <dbReference type="ARBA" id="ARBA00010742"/>
    </source>
</evidence>
<keyword evidence="7" id="KW-1185">Reference proteome</keyword>
<proteinExistence type="inferred from homology"/>
<dbReference type="RefSeq" id="WP_345458638.1">
    <property type="nucleotide sequence ID" value="NZ_BAABHF010000010.1"/>
</dbReference>